<gene>
    <name evidence="2" type="ORF">J2S74_004434</name>
</gene>
<sequence length="67" mass="7410">MLNKFKELVIEEEGQGMTEYALVLGILAVGIVGILALFREEITAMYNEVLGELKGRHDVPTSNNTTE</sequence>
<keyword evidence="1" id="KW-0472">Membrane</keyword>
<name>A0ABU0A1J8_9BACI</name>
<keyword evidence="3" id="KW-1185">Reference proteome</keyword>
<dbReference type="EMBL" id="JAUSUG010000021">
    <property type="protein sequence ID" value="MDQ0256989.1"/>
    <property type="molecule type" value="Genomic_DNA"/>
</dbReference>
<reference evidence="2 3" key="1">
    <citation type="submission" date="2023-07" db="EMBL/GenBank/DDBJ databases">
        <title>Genomic Encyclopedia of Type Strains, Phase IV (KMG-IV): sequencing the most valuable type-strain genomes for metagenomic binning, comparative biology and taxonomic classification.</title>
        <authorList>
            <person name="Goeker M."/>
        </authorList>
    </citation>
    <scope>NUCLEOTIDE SEQUENCE [LARGE SCALE GENOMIC DNA]</scope>
    <source>
        <strain evidence="2 3">DSM 9768</strain>
    </source>
</reference>
<evidence type="ECO:0000313" key="2">
    <source>
        <dbReference type="EMBL" id="MDQ0256989.1"/>
    </source>
</evidence>
<organism evidence="2 3">
    <name type="scientific">Evansella vedderi</name>
    <dbReference type="NCBI Taxonomy" id="38282"/>
    <lineage>
        <taxon>Bacteria</taxon>
        <taxon>Bacillati</taxon>
        <taxon>Bacillota</taxon>
        <taxon>Bacilli</taxon>
        <taxon>Bacillales</taxon>
        <taxon>Bacillaceae</taxon>
        <taxon>Evansella</taxon>
    </lineage>
</organism>
<dbReference type="Proteomes" id="UP001230005">
    <property type="component" value="Unassembled WGS sequence"/>
</dbReference>
<evidence type="ECO:0000313" key="3">
    <source>
        <dbReference type="Proteomes" id="UP001230005"/>
    </source>
</evidence>
<proteinExistence type="predicted"/>
<feature type="transmembrane region" description="Helical" evidence="1">
    <location>
        <begin position="20"/>
        <end position="38"/>
    </location>
</feature>
<accession>A0ABU0A1J8</accession>
<evidence type="ECO:0000256" key="1">
    <source>
        <dbReference type="SAM" id="Phobius"/>
    </source>
</evidence>
<keyword evidence="1" id="KW-0812">Transmembrane</keyword>
<dbReference type="RefSeq" id="WP_307329986.1">
    <property type="nucleotide sequence ID" value="NZ_JAUSUG010000021.1"/>
</dbReference>
<protein>
    <submittedName>
        <fullName evidence="2">Pilus assembly protein Flp/PilA</fullName>
    </submittedName>
</protein>
<comment type="caution">
    <text evidence="2">The sequence shown here is derived from an EMBL/GenBank/DDBJ whole genome shotgun (WGS) entry which is preliminary data.</text>
</comment>
<keyword evidence="1" id="KW-1133">Transmembrane helix</keyword>